<evidence type="ECO:0000256" key="5">
    <source>
        <dbReference type="ARBA" id="ARBA00022741"/>
    </source>
</evidence>
<evidence type="ECO:0000256" key="14">
    <source>
        <dbReference type="RuleBase" id="RU003651"/>
    </source>
</evidence>
<evidence type="ECO:0000256" key="8">
    <source>
        <dbReference type="ARBA" id="ARBA00022840"/>
    </source>
</evidence>
<evidence type="ECO:0000256" key="2">
    <source>
        <dbReference type="ARBA" id="ARBA00007448"/>
    </source>
</evidence>
<dbReference type="PANTHER" id="PTHR23070">
    <property type="entry name" value="BCS1 AAA-TYPE ATPASE"/>
    <property type="match status" value="1"/>
</dbReference>
<feature type="domain" description="BCS1 N-terminal" evidence="16">
    <location>
        <begin position="22"/>
        <end position="191"/>
    </location>
</feature>
<keyword evidence="10" id="KW-0496">Mitochondrion</keyword>
<dbReference type="Pfam" id="PF25426">
    <property type="entry name" value="AAA_lid_BCS1"/>
    <property type="match status" value="1"/>
</dbReference>
<dbReference type="SMART" id="SM00382">
    <property type="entry name" value="AAA"/>
    <property type="match status" value="1"/>
</dbReference>
<dbReference type="PROSITE" id="PS00674">
    <property type="entry name" value="AAA"/>
    <property type="match status" value="1"/>
</dbReference>
<evidence type="ECO:0000313" key="17">
    <source>
        <dbReference type="EnsemblMetazoa" id="MDOA010778-PA"/>
    </source>
</evidence>
<comment type="similarity">
    <text evidence="2">Belongs to the AAA ATPase family. BCS1 subfamily.</text>
</comment>
<dbReference type="CDD" id="cd19510">
    <property type="entry name" value="RecA-like_BCS1"/>
    <property type="match status" value="1"/>
</dbReference>
<dbReference type="GO" id="GO:0016887">
    <property type="term" value="F:ATP hydrolysis activity"/>
    <property type="evidence" value="ECO:0007669"/>
    <property type="project" value="InterPro"/>
</dbReference>
<name>A0A1I8N285_MUSDO</name>
<dbReference type="SUPFAM" id="SSF52540">
    <property type="entry name" value="P-loop containing nucleoside triphosphate hydrolases"/>
    <property type="match status" value="1"/>
</dbReference>
<evidence type="ECO:0000256" key="1">
    <source>
        <dbReference type="ARBA" id="ARBA00004434"/>
    </source>
</evidence>
<evidence type="ECO:0000256" key="10">
    <source>
        <dbReference type="ARBA" id="ARBA00023128"/>
    </source>
</evidence>
<dbReference type="Pfam" id="PF08740">
    <property type="entry name" value="BCS1_N"/>
    <property type="match status" value="1"/>
</dbReference>
<keyword evidence="11" id="KW-0472">Membrane</keyword>
<protein>
    <recommendedName>
        <fullName evidence="3">Mitochondrial chaperone BCS1</fullName>
    </recommendedName>
    <alternativeName>
        <fullName evidence="12">BCS1-like protein</fullName>
    </alternativeName>
</protein>
<dbReference type="InterPro" id="IPR014851">
    <property type="entry name" value="BCS1_N"/>
</dbReference>
<evidence type="ECO:0000259" key="16">
    <source>
        <dbReference type="SMART" id="SM01024"/>
    </source>
</evidence>
<keyword evidence="7" id="KW-0378">Hydrolase</keyword>
<reference evidence="17" key="1">
    <citation type="submission" date="2020-05" db="UniProtKB">
        <authorList>
            <consortium name="EnsemblMetazoa"/>
        </authorList>
    </citation>
    <scope>IDENTIFICATION</scope>
    <source>
        <strain evidence="17">Aabys</strain>
    </source>
</reference>
<dbReference type="InterPro" id="IPR003959">
    <property type="entry name" value="ATPase_AAA_core"/>
</dbReference>
<dbReference type="eggNOG" id="KOG0743">
    <property type="taxonomic scope" value="Eukaryota"/>
</dbReference>
<evidence type="ECO:0000256" key="7">
    <source>
        <dbReference type="ARBA" id="ARBA00022801"/>
    </source>
</evidence>
<dbReference type="InterPro" id="IPR050747">
    <property type="entry name" value="Mitochondrial_chaperone_BCS1"/>
</dbReference>
<evidence type="ECO:0000256" key="12">
    <source>
        <dbReference type="ARBA" id="ARBA00032816"/>
    </source>
</evidence>
<dbReference type="InterPro" id="IPR057495">
    <property type="entry name" value="AAA_lid_BCS1"/>
</dbReference>
<dbReference type="GO" id="GO:0005524">
    <property type="term" value="F:ATP binding"/>
    <property type="evidence" value="ECO:0007669"/>
    <property type="project" value="UniProtKB-KW"/>
</dbReference>
<dbReference type="EnsemblMetazoa" id="MDOA010778-RA">
    <property type="protein sequence ID" value="MDOA010778-PA"/>
    <property type="gene ID" value="MDOA010778"/>
</dbReference>
<keyword evidence="8 14" id="KW-0067">ATP-binding</keyword>
<evidence type="ECO:0000256" key="3">
    <source>
        <dbReference type="ARBA" id="ARBA00016942"/>
    </source>
</evidence>
<dbReference type="InterPro" id="IPR003593">
    <property type="entry name" value="AAA+_ATPase"/>
</dbReference>
<proteinExistence type="inferred from homology"/>
<dbReference type="AlphaFoldDB" id="A0A1I8N285"/>
<dbReference type="Gene3D" id="3.40.50.300">
    <property type="entry name" value="P-loop containing nucleotide triphosphate hydrolases"/>
    <property type="match status" value="1"/>
</dbReference>
<comment type="catalytic activity">
    <reaction evidence="13">
        <text>ATP + H2O = ADP + phosphate + H(+)</text>
        <dbReference type="Rhea" id="RHEA:13065"/>
        <dbReference type="ChEBI" id="CHEBI:15377"/>
        <dbReference type="ChEBI" id="CHEBI:15378"/>
        <dbReference type="ChEBI" id="CHEBI:30616"/>
        <dbReference type="ChEBI" id="CHEBI:43474"/>
        <dbReference type="ChEBI" id="CHEBI:456216"/>
    </reaction>
    <physiologicalReaction direction="left-to-right" evidence="13">
        <dbReference type="Rhea" id="RHEA:13066"/>
    </physiologicalReaction>
</comment>
<evidence type="ECO:0000259" key="15">
    <source>
        <dbReference type="SMART" id="SM00382"/>
    </source>
</evidence>
<dbReference type="InterPro" id="IPR027417">
    <property type="entry name" value="P-loop_NTPase"/>
</dbReference>
<dbReference type="FunFam" id="3.40.50.300:FF:000768">
    <property type="entry name" value="Probable mitochondrial chaperone bcs1"/>
    <property type="match status" value="1"/>
</dbReference>
<sequence>MLTDLLNSLSTNPYFGAGFGLFGVGAGAAILRKGLQGSIVLFRRHLMITLEVPCRDKSYQWLLQWITAHAARDTQHLSVETSFVQKETGKIKTKYDFIPSIGKHLMRYKGVWMQVERSREQQTLDLHMGVPWESVTITAFGRNKQLYFEMLEEARQYALQATEGKTIMYTAMGSEWRPFGHPRRRRPLSSVVLDKQISMRIISDCKEFINNPQWYADRGIPYRRGYLLYGPPGCGKSSFITALAGELEYGICLLNLSERGLTDDRLNHLLNVAPEQSIILLEDIDAAFASREDVQHQKAAYEGLNRVTFSGLLNCLDGVASTEARIVFMTTNYIDRLDPALIRPGRVDVQEYIGYCSKYQLIEMFKRFYQDNKGAMNFADSVISTGKHVSPAQIQGYFMRYKTSPETEVISKVSEIWSSDVAR</sequence>
<keyword evidence="5 14" id="KW-0547">Nucleotide-binding</keyword>
<dbReference type="Pfam" id="PF00004">
    <property type="entry name" value="AAA"/>
    <property type="match status" value="1"/>
</dbReference>
<keyword evidence="9" id="KW-1133">Transmembrane helix</keyword>
<keyword evidence="6" id="KW-0999">Mitochondrion inner membrane</keyword>
<evidence type="ECO:0000256" key="11">
    <source>
        <dbReference type="ARBA" id="ARBA00023136"/>
    </source>
</evidence>
<dbReference type="GO" id="GO:0034551">
    <property type="term" value="P:mitochondrial respiratory chain complex III assembly"/>
    <property type="evidence" value="ECO:0007669"/>
    <property type="project" value="UniProtKB-ARBA"/>
</dbReference>
<evidence type="ECO:0000256" key="9">
    <source>
        <dbReference type="ARBA" id="ARBA00022989"/>
    </source>
</evidence>
<dbReference type="SMART" id="SM01024">
    <property type="entry name" value="BCS1_N"/>
    <property type="match status" value="1"/>
</dbReference>
<gene>
    <name evidence="17" type="primary">101895172</name>
</gene>
<dbReference type="InterPro" id="IPR003960">
    <property type="entry name" value="ATPase_AAA_CS"/>
</dbReference>
<dbReference type="VEuPathDB" id="VectorBase:MDOMA2_011124"/>
<accession>A0A1I8N285</accession>
<evidence type="ECO:0000256" key="4">
    <source>
        <dbReference type="ARBA" id="ARBA00022692"/>
    </source>
</evidence>
<evidence type="ECO:0000256" key="13">
    <source>
        <dbReference type="ARBA" id="ARBA00048778"/>
    </source>
</evidence>
<organism evidence="17">
    <name type="scientific">Musca domestica</name>
    <name type="common">House fly</name>
    <dbReference type="NCBI Taxonomy" id="7370"/>
    <lineage>
        <taxon>Eukaryota</taxon>
        <taxon>Metazoa</taxon>
        <taxon>Ecdysozoa</taxon>
        <taxon>Arthropoda</taxon>
        <taxon>Hexapoda</taxon>
        <taxon>Insecta</taxon>
        <taxon>Pterygota</taxon>
        <taxon>Neoptera</taxon>
        <taxon>Endopterygota</taxon>
        <taxon>Diptera</taxon>
        <taxon>Brachycera</taxon>
        <taxon>Muscomorpha</taxon>
        <taxon>Muscoidea</taxon>
        <taxon>Muscidae</taxon>
        <taxon>Musca</taxon>
    </lineage>
</organism>
<comment type="subcellular location">
    <subcellularLocation>
        <location evidence="1">Mitochondrion inner membrane</location>
        <topology evidence="1">Single-pass membrane protein</topology>
    </subcellularLocation>
</comment>
<dbReference type="STRING" id="7370.A0A1I8N285"/>
<keyword evidence="4" id="KW-0812">Transmembrane</keyword>
<dbReference type="VEuPathDB" id="VectorBase:MDOA010778"/>
<dbReference type="GO" id="GO:0005743">
    <property type="term" value="C:mitochondrial inner membrane"/>
    <property type="evidence" value="ECO:0007669"/>
    <property type="project" value="UniProtKB-SubCell"/>
</dbReference>
<evidence type="ECO:0000256" key="6">
    <source>
        <dbReference type="ARBA" id="ARBA00022792"/>
    </source>
</evidence>
<dbReference type="OrthoDB" id="10251412at2759"/>
<feature type="domain" description="AAA+ ATPase" evidence="15">
    <location>
        <begin position="222"/>
        <end position="357"/>
    </location>
</feature>